<feature type="non-terminal residue" evidence="1">
    <location>
        <position position="169"/>
    </location>
</feature>
<dbReference type="EMBL" id="BARV01030537">
    <property type="protein sequence ID" value="GAI42478.1"/>
    <property type="molecule type" value="Genomic_DNA"/>
</dbReference>
<name>X1NFX5_9ZZZZ</name>
<gene>
    <name evidence="1" type="ORF">S06H3_48489</name>
</gene>
<proteinExistence type="predicted"/>
<evidence type="ECO:0000313" key="1">
    <source>
        <dbReference type="EMBL" id="GAI42478.1"/>
    </source>
</evidence>
<protein>
    <submittedName>
        <fullName evidence="1">Uncharacterized protein</fullName>
    </submittedName>
</protein>
<reference evidence="1" key="1">
    <citation type="journal article" date="2014" name="Front. Microbiol.">
        <title>High frequency of phylogenetically diverse reductive dehalogenase-homologous genes in deep subseafloor sedimentary metagenomes.</title>
        <authorList>
            <person name="Kawai M."/>
            <person name="Futagami T."/>
            <person name="Toyoda A."/>
            <person name="Takaki Y."/>
            <person name="Nishi S."/>
            <person name="Hori S."/>
            <person name="Arai W."/>
            <person name="Tsubouchi T."/>
            <person name="Morono Y."/>
            <person name="Uchiyama I."/>
            <person name="Ito T."/>
            <person name="Fujiyama A."/>
            <person name="Inagaki F."/>
            <person name="Takami H."/>
        </authorList>
    </citation>
    <scope>NUCLEOTIDE SEQUENCE</scope>
    <source>
        <strain evidence="1">Expedition CK06-06</strain>
    </source>
</reference>
<organism evidence="1">
    <name type="scientific">marine sediment metagenome</name>
    <dbReference type="NCBI Taxonomy" id="412755"/>
    <lineage>
        <taxon>unclassified sequences</taxon>
        <taxon>metagenomes</taxon>
        <taxon>ecological metagenomes</taxon>
    </lineage>
</organism>
<dbReference type="AlphaFoldDB" id="X1NFX5"/>
<accession>X1NFX5</accession>
<comment type="caution">
    <text evidence="1">The sequence shown here is derived from an EMBL/GenBank/DDBJ whole genome shotgun (WGS) entry which is preliminary data.</text>
</comment>
<sequence>MKKSTLYAPRLRGDIDLGLEPSRIDGYGARHWARMTFPGRQLPGFTDQSIYESSSTPKFAIGTRRIEYGRTFRYAKAGRDITTLGPFRRLLANANYAPDTPGHPDEDGFWGDLLGDAKEGAEFLLLDHHPTPARAPNYFQGAYLTAMVPDVIYYTHYIVASDEGTLTYT</sequence>